<name>A0A9D4DZ11_DREPO</name>
<sequence length="50" mass="5485">MCKPADAMNPYWMVLAVSTKHTHAAWRWFAPIATVTTCSLTGSGPTEPHI</sequence>
<gene>
    <name evidence="1" type="ORF">DPMN_170764</name>
</gene>
<dbReference type="EMBL" id="JAIWYP010000009">
    <property type="protein sequence ID" value="KAH3769496.1"/>
    <property type="molecule type" value="Genomic_DNA"/>
</dbReference>
<reference evidence="1" key="2">
    <citation type="submission" date="2020-11" db="EMBL/GenBank/DDBJ databases">
        <authorList>
            <person name="McCartney M.A."/>
            <person name="Auch B."/>
            <person name="Kono T."/>
            <person name="Mallez S."/>
            <person name="Becker A."/>
            <person name="Gohl D.M."/>
            <person name="Silverstein K.A.T."/>
            <person name="Koren S."/>
            <person name="Bechman K.B."/>
            <person name="Herman A."/>
            <person name="Abrahante J.E."/>
            <person name="Garbe J."/>
        </authorList>
    </citation>
    <scope>NUCLEOTIDE SEQUENCE</scope>
    <source>
        <strain evidence="1">Duluth1</strain>
        <tissue evidence="1">Whole animal</tissue>
    </source>
</reference>
<protein>
    <submittedName>
        <fullName evidence="1">Uncharacterized protein</fullName>
    </submittedName>
</protein>
<keyword evidence="2" id="KW-1185">Reference proteome</keyword>
<accession>A0A9D4DZ11</accession>
<reference evidence="1" key="1">
    <citation type="journal article" date="2019" name="bioRxiv">
        <title>The Genome of the Zebra Mussel, Dreissena polymorpha: A Resource for Invasive Species Research.</title>
        <authorList>
            <person name="McCartney M.A."/>
            <person name="Auch B."/>
            <person name="Kono T."/>
            <person name="Mallez S."/>
            <person name="Zhang Y."/>
            <person name="Obille A."/>
            <person name="Becker A."/>
            <person name="Abrahante J.E."/>
            <person name="Garbe J."/>
            <person name="Badalamenti J.P."/>
            <person name="Herman A."/>
            <person name="Mangelson H."/>
            <person name="Liachko I."/>
            <person name="Sullivan S."/>
            <person name="Sone E.D."/>
            <person name="Koren S."/>
            <person name="Silverstein K.A.T."/>
            <person name="Beckman K.B."/>
            <person name="Gohl D.M."/>
        </authorList>
    </citation>
    <scope>NUCLEOTIDE SEQUENCE</scope>
    <source>
        <strain evidence="1">Duluth1</strain>
        <tissue evidence="1">Whole animal</tissue>
    </source>
</reference>
<comment type="caution">
    <text evidence="1">The sequence shown here is derived from an EMBL/GenBank/DDBJ whole genome shotgun (WGS) entry which is preliminary data.</text>
</comment>
<organism evidence="1 2">
    <name type="scientific">Dreissena polymorpha</name>
    <name type="common">Zebra mussel</name>
    <name type="synonym">Mytilus polymorpha</name>
    <dbReference type="NCBI Taxonomy" id="45954"/>
    <lineage>
        <taxon>Eukaryota</taxon>
        <taxon>Metazoa</taxon>
        <taxon>Spiralia</taxon>
        <taxon>Lophotrochozoa</taxon>
        <taxon>Mollusca</taxon>
        <taxon>Bivalvia</taxon>
        <taxon>Autobranchia</taxon>
        <taxon>Heteroconchia</taxon>
        <taxon>Euheterodonta</taxon>
        <taxon>Imparidentia</taxon>
        <taxon>Neoheterodontei</taxon>
        <taxon>Myida</taxon>
        <taxon>Dreissenoidea</taxon>
        <taxon>Dreissenidae</taxon>
        <taxon>Dreissena</taxon>
    </lineage>
</organism>
<evidence type="ECO:0000313" key="2">
    <source>
        <dbReference type="Proteomes" id="UP000828390"/>
    </source>
</evidence>
<dbReference type="AlphaFoldDB" id="A0A9D4DZ11"/>
<dbReference type="Proteomes" id="UP000828390">
    <property type="component" value="Unassembled WGS sequence"/>
</dbReference>
<proteinExistence type="predicted"/>
<evidence type="ECO:0000313" key="1">
    <source>
        <dbReference type="EMBL" id="KAH3769496.1"/>
    </source>
</evidence>